<organism evidence="2">
    <name type="scientific">Oryza brachyantha</name>
    <name type="common">malo sina</name>
    <dbReference type="NCBI Taxonomy" id="4533"/>
    <lineage>
        <taxon>Eukaryota</taxon>
        <taxon>Viridiplantae</taxon>
        <taxon>Streptophyta</taxon>
        <taxon>Embryophyta</taxon>
        <taxon>Tracheophyta</taxon>
        <taxon>Spermatophyta</taxon>
        <taxon>Magnoliopsida</taxon>
        <taxon>Liliopsida</taxon>
        <taxon>Poales</taxon>
        <taxon>Poaceae</taxon>
        <taxon>BOP clade</taxon>
        <taxon>Oryzoideae</taxon>
        <taxon>Oryzeae</taxon>
        <taxon>Oryzinae</taxon>
        <taxon>Oryza</taxon>
    </lineage>
</organism>
<dbReference type="AlphaFoldDB" id="J3KU13"/>
<evidence type="ECO:0000313" key="3">
    <source>
        <dbReference type="Proteomes" id="UP000006038"/>
    </source>
</evidence>
<dbReference type="EnsemblPlants" id="OB0037G10460.1">
    <property type="protein sequence ID" value="OB0037G10460.1"/>
    <property type="gene ID" value="OB0037G10460"/>
</dbReference>
<dbReference type="Proteomes" id="UP000006038">
    <property type="component" value="Unassembled WGS sequence"/>
</dbReference>
<name>J3KU13_ORYBR</name>
<proteinExistence type="predicted"/>
<sequence>MDGELCVSLAFNNEDFRFLHLQEAGSRGRFPGFWSGPGPGQGRLHTRGEPRGDTECILDYEMKAQ</sequence>
<feature type="region of interest" description="Disordered" evidence="1">
    <location>
        <begin position="30"/>
        <end position="50"/>
    </location>
</feature>
<evidence type="ECO:0000256" key="1">
    <source>
        <dbReference type="SAM" id="MobiDB-lite"/>
    </source>
</evidence>
<evidence type="ECO:0000313" key="2">
    <source>
        <dbReference type="EnsemblPlants" id="OB0037G10460.1"/>
    </source>
</evidence>
<dbReference type="HOGENOM" id="CLU_2853353_0_0_1"/>
<protein>
    <submittedName>
        <fullName evidence="2">Uncharacterized protein</fullName>
    </submittedName>
</protein>
<accession>J3KU13</accession>
<dbReference type="Gramene" id="OB0037G10460.1">
    <property type="protein sequence ID" value="OB0037G10460.1"/>
    <property type="gene ID" value="OB0037G10460"/>
</dbReference>
<keyword evidence="3" id="KW-1185">Reference proteome</keyword>
<reference evidence="2" key="1">
    <citation type="submission" date="2015-06" db="UniProtKB">
        <authorList>
            <consortium name="EnsemblPlants"/>
        </authorList>
    </citation>
    <scope>IDENTIFICATION</scope>
</reference>